<dbReference type="InterPro" id="IPR001296">
    <property type="entry name" value="Glyco_trans_1"/>
</dbReference>
<dbReference type="GO" id="GO:0016757">
    <property type="term" value="F:glycosyltransferase activity"/>
    <property type="evidence" value="ECO:0007669"/>
    <property type="project" value="UniProtKB-KW"/>
</dbReference>
<evidence type="ECO:0000256" key="3">
    <source>
        <dbReference type="ARBA" id="ARBA00022679"/>
    </source>
</evidence>
<keyword evidence="6" id="KW-1185">Reference proteome</keyword>
<evidence type="ECO:0000313" key="5">
    <source>
        <dbReference type="EMBL" id="NYI96972.1"/>
    </source>
</evidence>
<keyword evidence="3 5" id="KW-0808">Transferase</keyword>
<reference evidence="5 6" key="1">
    <citation type="submission" date="2020-07" db="EMBL/GenBank/DDBJ databases">
        <title>Sequencing the genomes of 1000 actinobacteria strains.</title>
        <authorList>
            <person name="Klenk H.-P."/>
        </authorList>
    </citation>
    <scope>NUCLEOTIDE SEQUENCE [LARGE SCALE GENOMIC DNA]</scope>
    <source>
        <strain evidence="5 6">DSM 45927</strain>
    </source>
</reference>
<proteinExistence type="inferred from homology"/>
<keyword evidence="2" id="KW-0328">Glycosyltransferase</keyword>
<accession>A0A853BRJ7</accession>
<evidence type="ECO:0000256" key="1">
    <source>
        <dbReference type="ARBA" id="ARBA00009481"/>
    </source>
</evidence>
<dbReference type="PANTHER" id="PTHR12526:SF640">
    <property type="entry name" value="COLANIC ACID BIOSYNTHESIS GLYCOSYLTRANSFERASE WCAL-RELATED"/>
    <property type="match status" value="1"/>
</dbReference>
<dbReference type="EMBL" id="JACCFO010000001">
    <property type="protein sequence ID" value="NYI96972.1"/>
    <property type="molecule type" value="Genomic_DNA"/>
</dbReference>
<dbReference type="PANTHER" id="PTHR12526">
    <property type="entry name" value="GLYCOSYLTRANSFERASE"/>
    <property type="match status" value="1"/>
</dbReference>
<organism evidence="5 6">
    <name type="scientific">Streptomonospora nanhaiensis</name>
    <dbReference type="NCBI Taxonomy" id="1323731"/>
    <lineage>
        <taxon>Bacteria</taxon>
        <taxon>Bacillati</taxon>
        <taxon>Actinomycetota</taxon>
        <taxon>Actinomycetes</taxon>
        <taxon>Streptosporangiales</taxon>
        <taxon>Nocardiopsidaceae</taxon>
        <taxon>Streptomonospora</taxon>
    </lineage>
</organism>
<dbReference type="Proteomes" id="UP000575985">
    <property type="component" value="Unassembled WGS sequence"/>
</dbReference>
<name>A0A853BRJ7_9ACTN</name>
<gene>
    <name evidence="5" type="ORF">HNR12_003249</name>
</gene>
<evidence type="ECO:0000256" key="2">
    <source>
        <dbReference type="ARBA" id="ARBA00022676"/>
    </source>
</evidence>
<protein>
    <submittedName>
        <fullName evidence="5">Glycosyltransferase involved in cell wall biosynthesis</fullName>
    </submittedName>
</protein>
<evidence type="ECO:0000259" key="4">
    <source>
        <dbReference type="Pfam" id="PF00534"/>
    </source>
</evidence>
<comment type="similarity">
    <text evidence="1">Belongs to the glycosyltransferase group 1 family. Glycosyltransferase 4 subfamily.</text>
</comment>
<sequence>MVPAFPDSLHVLTYDVRGTLADGTAKPARQTGLVEHTHHLLRGIADRHPATRLALTQTGAARPGPQGTLLVPEGLAAPLWGIASALPQYLRDPVTGAKCPHRVHHYFEATITDPANPVWRSLAQQYADAVHAAAIPILLAQNINPLVGVLKAEEWGLLGGLGEVAVTGVIHDAEGTQSRFAYLAQRIAQGRRLELIAVSDSIRRALVAAGVPGWAVRTVLNGLDTRRFEQRLDLARRGRVFDRVRARNGLPPGRVVLVSARRVPWKGHADVIEAARLLNDRGQLDNAVVVFNGAGMVDTRTPHYSRDLAAMIARSGLQGRVVLLDELDAEEVASCYTGADIAVLPSRAPEPFGYANVEAMLAGVPVVSTAHGGPAEYIDHGVSGLLVPPRDPAALAQALHRLLTDDRARARIGAAGPRPRPPTLPRSHVRRLQRRYRPQRGRAHGGRERITMSRNYILGVNAGCTVYHDPAACLVDEDGRVLAHVEEERVNRRRHSTGVRAPALGSVC</sequence>
<dbReference type="Pfam" id="PF00534">
    <property type="entry name" value="Glycos_transf_1"/>
    <property type="match status" value="1"/>
</dbReference>
<dbReference type="SUPFAM" id="SSF53756">
    <property type="entry name" value="UDP-Glycosyltransferase/glycogen phosphorylase"/>
    <property type="match status" value="1"/>
</dbReference>
<feature type="domain" description="Glycosyl transferase family 1" evidence="4">
    <location>
        <begin position="246"/>
        <end position="416"/>
    </location>
</feature>
<dbReference type="Gene3D" id="3.30.420.40">
    <property type="match status" value="1"/>
</dbReference>
<dbReference type="AlphaFoldDB" id="A0A853BRJ7"/>
<dbReference type="CDD" id="cd03801">
    <property type="entry name" value="GT4_PimA-like"/>
    <property type="match status" value="1"/>
</dbReference>
<comment type="caution">
    <text evidence="5">The sequence shown here is derived from an EMBL/GenBank/DDBJ whole genome shotgun (WGS) entry which is preliminary data.</text>
</comment>
<dbReference type="Gene3D" id="3.40.50.2000">
    <property type="entry name" value="Glycogen Phosphorylase B"/>
    <property type="match status" value="2"/>
</dbReference>
<evidence type="ECO:0000313" key="6">
    <source>
        <dbReference type="Proteomes" id="UP000575985"/>
    </source>
</evidence>